<dbReference type="AlphaFoldDB" id="X1IY54"/>
<feature type="transmembrane region" description="Helical" evidence="1">
    <location>
        <begin position="12"/>
        <end position="36"/>
    </location>
</feature>
<evidence type="ECO:0000256" key="1">
    <source>
        <dbReference type="SAM" id="Phobius"/>
    </source>
</evidence>
<feature type="non-terminal residue" evidence="2">
    <location>
        <position position="1"/>
    </location>
</feature>
<comment type="caution">
    <text evidence="2">The sequence shown here is derived from an EMBL/GenBank/DDBJ whole genome shotgun (WGS) entry which is preliminary data.</text>
</comment>
<evidence type="ECO:0008006" key="3">
    <source>
        <dbReference type="Google" id="ProtNLM"/>
    </source>
</evidence>
<dbReference type="EMBL" id="BARU01030285">
    <property type="protein sequence ID" value="GAH62453.1"/>
    <property type="molecule type" value="Genomic_DNA"/>
</dbReference>
<dbReference type="InterPro" id="IPR000600">
    <property type="entry name" value="ROK"/>
</dbReference>
<evidence type="ECO:0000313" key="2">
    <source>
        <dbReference type="EMBL" id="GAH62453.1"/>
    </source>
</evidence>
<dbReference type="SUPFAM" id="SSF53067">
    <property type="entry name" value="Actin-like ATPase domain"/>
    <property type="match status" value="1"/>
</dbReference>
<gene>
    <name evidence="2" type="ORF">S03H2_48085</name>
</gene>
<name>X1IY54_9ZZZZ</name>
<dbReference type="InterPro" id="IPR043129">
    <property type="entry name" value="ATPase_NBD"/>
</dbReference>
<accession>X1IY54</accession>
<organism evidence="2">
    <name type="scientific">marine sediment metagenome</name>
    <dbReference type="NCBI Taxonomy" id="412755"/>
    <lineage>
        <taxon>unclassified sequences</taxon>
        <taxon>metagenomes</taxon>
        <taxon>ecological metagenomes</taxon>
    </lineage>
</organism>
<keyword evidence="1" id="KW-0472">Membrane</keyword>
<dbReference type="PANTHER" id="PTHR18964:SF173">
    <property type="entry name" value="GLUCOKINASE"/>
    <property type="match status" value="1"/>
</dbReference>
<dbReference type="PANTHER" id="PTHR18964">
    <property type="entry name" value="ROK (REPRESSOR, ORF, KINASE) FAMILY"/>
    <property type="match status" value="1"/>
</dbReference>
<keyword evidence="1" id="KW-1133">Transmembrane helix</keyword>
<dbReference type="Gene3D" id="3.30.420.40">
    <property type="match status" value="1"/>
</dbReference>
<reference evidence="2" key="1">
    <citation type="journal article" date="2014" name="Front. Microbiol.">
        <title>High frequency of phylogenetically diverse reductive dehalogenase-homologous genes in deep subseafloor sedimentary metagenomes.</title>
        <authorList>
            <person name="Kawai M."/>
            <person name="Futagami T."/>
            <person name="Toyoda A."/>
            <person name="Takaki Y."/>
            <person name="Nishi S."/>
            <person name="Hori S."/>
            <person name="Arai W."/>
            <person name="Tsubouchi T."/>
            <person name="Morono Y."/>
            <person name="Uchiyama I."/>
            <person name="Ito T."/>
            <person name="Fujiyama A."/>
            <person name="Inagaki F."/>
            <person name="Takami H."/>
        </authorList>
    </citation>
    <scope>NUCLEOTIDE SEQUENCE</scope>
    <source>
        <strain evidence="2">Expedition CK06-06</strain>
    </source>
</reference>
<dbReference type="Pfam" id="PF00480">
    <property type="entry name" value="ROK"/>
    <property type="match status" value="1"/>
</dbReference>
<sequence length="188" mass="19964">NDVNVAALGEHLFGAAKGVVCSVFMVISTGVGFSIVKDGKIWRGSHNLAGQIAHLQLFDKGETVNDAFSGKGISQSASAMLGQYVSTEDVFRLASEGKVEAKQIIQEATKKAALTIAWIQNTIDPDVFIIGGGVALSEEKFLEQIRRRAGQLLAKYEAQLPKGLSFRLPLLGSDAGLVGCVALFANNE</sequence>
<protein>
    <recommendedName>
        <fullName evidence="3">ROK family protein</fullName>
    </recommendedName>
</protein>
<keyword evidence="1" id="KW-0812">Transmembrane</keyword>
<proteinExistence type="predicted"/>